<reference evidence="2" key="1">
    <citation type="submission" date="2015-04" db="UniProtKB">
        <authorList>
            <consortium name="EnsemblPlants"/>
        </authorList>
    </citation>
    <scope>IDENTIFICATION</scope>
    <source>
        <strain evidence="2">SL10</strain>
    </source>
</reference>
<protein>
    <submittedName>
        <fullName evidence="2">Uncharacterized protein</fullName>
    </submittedName>
</protein>
<feature type="signal peptide" evidence="1">
    <location>
        <begin position="1"/>
        <end position="20"/>
    </location>
</feature>
<reference evidence="2" key="2">
    <citation type="submission" date="2018-04" db="EMBL/GenBank/DDBJ databases">
        <title>OnivRS2 (Oryza nivara Reference Sequence Version 2).</title>
        <authorList>
            <person name="Zhang J."/>
            <person name="Kudrna D."/>
            <person name="Lee S."/>
            <person name="Talag J."/>
            <person name="Rajasekar S."/>
            <person name="Welchert J."/>
            <person name="Hsing Y.-I."/>
            <person name="Wing R.A."/>
        </authorList>
    </citation>
    <scope>NUCLEOTIDE SEQUENCE [LARGE SCALE GENOMIC DNA]</scope>
    <source>
        <strain evidence="2">SL10</strain>
    </source>
</reference>
<name>A0A0E0GZS7_ORYNI</name>
<keyword evidence="3" id="KW-1185">Reference proteome</keyword>
<organism evidence="2">
    <name type="scientific">Oryza nivara</name>
    <name type="common">Indian wild rice</name>
    <name type="synonym">Oryza sativa f. spontanea</name>
    <dbReference type="NCBI Taxonomy" id="4536"/>
    <lineage>
        <taxon>Eukaryota</taxon>
        <taxon>Viridiplantae</taxon>
        <taxon>Streptophyta</taxon>
        <taxon>Embryophyta</taxon>
        <taxon>Tracheophyta</taxon>
        <taxon>Spermatophyta</taxon>
        <taxon>Magnoliopsida</taxon>
        <taxon>Liliopsida</taxon>
        <taxon>Poales</taxon>
        <taxon>Poaceae</taxon>
        <taxon>BOP clade</taxon>
        <taxon>Oryzoideae</taxon>
        <taxon>Oryzeae</taxon>
        <taxon>Oryzinae</taxon>
        <taxon>Oryza</taxon>
    </lineage>
</organism>
<evidence type="ECO:0000313" key="2">
    <source>
        <dbReference type="EnsemblPlants" id="ONIVA04G07940.1"/>
    </source>
</evidence>
<dbReference type="Gramene" id="ONIVA04G07940.1">
    <property type="protein sequence ID" value="ONIVA04G07940.1"/>
    <property type="gene ID" value="ONIVA04G07940"/>
</dbReference>
<proteinExistence type="predicted"/>
<dbReference type="EnsemblPlants" id="ONIVA04G07940.1">
    <property type="protein sequence ID" value="ONIVA04G07940.1"/>
    <property type="gene ID" value="ONIVA04G07940"/>
</dbReference>
<evidence type="ECO:0000313" key="3">
    <source>
        <dbReference type="Proteomes" id="UP000006591"/>
    </source>
</evidence>
<sequence length="145" mass="14552">MAPRNTAVSIILLAVAVAVAVVPLAAAVAGNNNMQIVPTTSHQPAGGESTAVVADVAEALIISRPPWEGGGVAGGAGDAQAMSECMEKTLYTGPCLRRCARRRASWSSTTAATAEAASCFSRNAAASCASSCIVPVPRARARGAE</sequence>
<evidence type="ECO:0000256" key="1">
    <source>
        <dbReference type="SAM" id="SignalP"/>
    </source>
</evidence>
<dbReference type="Proteomes" id="UP000006591">
    <property type="component" value="Chromosome 4"/>
</dbReference>
<dbReference type="HOGENOM" id="CLU_1790022_0_0_1"/>
<keyword evidence="1" id="KW-0732">Signal</keyword>
<dbReference type="AlphaFoldDB" id="A0A0E0GZS7"/>
<feature type="chain" id="PRO_5002361290" evidence="1">
    <location>
        <begin position="21"/>
        <end position="145"/>
    </location>
</feature>
<accession>A0A0E0GZS7</accession>